<keyword evidence="3" id="KW-1185">Reference proteome</keyword>
<evidence type="ECO:0000259" key="1">
    <source>
        <dbReference type="PROSITE" id="PS51819"/>
    </source>
</evidence>
<evidence type="ECO:0000313" key="3">
    <source>
        <dbReference type="Proteomes" id="UP000199203"/>
    </source>
</evidence>
<dbReference type="OrthoDB" id="9796521at2"/>
<organism evidence="2 3">
    <name type="scientific">Epilithonimonas hungarica</name>
    <dbReference type="NCBI Taxonomy" id="454006"/>
    <lineage>
        <taxon>Bacteria</taxon>
        <taxon>Pseudomonadati</taxon>
        <taxon>Bacteroidota</taxon>
        <taxon>Flavobacteriia</taxon>
        <taxon>Flavobacteriales</taxon>
        <taxon>Weeksellaceae</taxon>
        <taxon>Chryseobacterium group</taxon>
        <taxon>Epilithonimonas</taxon>
    </lineage>
</organism>
<sequence>MDKTTFNSIRIITADIKRLVQFYESATGSAARWATDDFAEIVSENFTIAIGSMRTLVFFGAGIAEPSANKSVIIEFLVEDVDNEYMRIKDLIDEIVQEPTTMPWGNRSLLFRDPDGNLINFFTPLTVEAKKKFSVIKKN</sequence>
<feature type="domain" description="VOC" evidence="1">
    <location>
        <begin position="5"/>
        <end position="124"/>
    </location>
</feature>
<protein>
    <recommendedName>
        <fullName evidence="1">VOC domain-containing protein</fullName>
    </recommendedName>
</protein>
<dbReference type="EMBL" id="FNBH01000001">
    <property type="protein sequence ID" value="SDE82199.1"/>
    <property type="molecule type" value="Genomic_DNA"/>
</dbReference>
<dbReference type="STRING" id="454006.SAMN05421825_0304"/>
<dbReference type="InterPro" id="IPR029068">
    <property type="entry name" value="Glyas_Bleomycin-R_OHBP_Dase"/>
</dbReference>
<reference evidence="3" key="1">
    <citation type="submission" date="2016-10" db="EMBL/GenBank/DDBJ databases">
        <authorList>
            <person name="Varghese N."/>
            <person name="Submissions S."/>
        </authorList>
    </citation>
    <scope>NUCLEOTIDE SEQUENCE [LARGE SCALE GENOMIC DNA]</scope>
    <source>
        <strain evidence="3">DSM 19684</strain>
    </source>
</reference>
<dbReference type="Proteomes" id="UP000199203">
    <property type="component" value="Unassembled WGS sequence"/>
</dbReference>
<dbReference type="SUPFAM" id="SSF54593">
    <property type="entry name" value="Glyoxalase/Bleomycin resistance protein/Dihydroxybiphenyl dioxygenase"/>
    <property type="match status" value="1"/>
</dbReference>
<dbReference type="RefSeq" id="WP_089870798.1">
    <property type="nucleotide sequence ID" value="NZ_FNBH01000001.1"/>
</dbReference>
<dbReference type="AlphaFoldDB" id="A0A1G7G2D2"/>
<dbReference type="PROSITE" id="PS51819">
    <property type="entry name" value="VOC"/>
    <property type="match status" value="1"/>
</dbReference>
<gene>
    <name evidence="2" type="ORF">SAMN05421825_0304</name>
</gene>
<evidence type="ECO:0000313" key="2">
    <source>
        <dbReference type="EMBL" id="SDE82199.1"/>
    </source>
</evidence>
<dbReference type="InterPro" id="IPR037523">
    <property type="entry name" value="VOC_core"/>
</dbReference>
<dbReference type="Gene3D" id="3.10.180.10">
    <property type="entry name" value="2,3-Dihydroxybiphenyl 1,2-Dioxygenase, domain 1"/>
    <property type="match status" value="1"/>
</dbReference>
<name>A0A1G7G2D2_9FLAO</name>
<proteinExistence type="predicted"/>
<accession>A0A1G7G2D2</accession>
<dbReference type="InterPro" id="IPR004360">
    <property type="entry name" value="Glyas_Fos-R_dOase_dom"/>
</dbReference>
<dbReference type="Pfam" id="PF00903">
    <property type="entry name" value="Glyoxalase"/>
    <property type="match status" value="1"/>
</dbReference>